<dbReference type="SMART" id="SM01034">
    <property type="entry name" value="BLUF"/>
    <property type="match status" value="1"/>
</dbReference>
<reference evidence="2" key="1">
    <citation type="submission" date="2024-05" db="EMBL/GenBank/DDBJ databases">
        <authorList>
            <person name="Kim S."/>
            <person name="Heo J."/>
            <person name="Choi H."/>
            <person name="Choi Y."/>
            <person name="Kwon S.-W."/>
            <person name="Kim Y."/>
        </authorList>
    </citation>
    <scope>NUCLEOTIDE SEQUENCE</scope>
    <source>
        <strain evidence="2">KACC 23698</strain>
    </source>
</reference>
<evidence type="ECO:0000259" key="1">
    <source>
        <dbReference type="PROSITE" id="PS50925"/>
    </source>
</evidence>
<dbReference type="AlphaFoldDB" id="A0AAU7JAY0"/>
<organism evidence="2">
    <name type="scientific">Alsobacter sp. KACC 23698</name>
    <dbReference type="NCBI Taxonomy" id="3149229"/>
    <lineage>
        <taxon>Bacteria</taxon>
        <taxon>Pseudomonadati</taxon>
        <taxon>Pseudomonadota</taxon>
        <taxon>Alphaproteobacteria</taxon>
        <taxon>Hyphomicrobiales</taxon>
        <taxon>Alsobacteraceae</taxon>
        <taxon>Alsobacter</taxon>
    </lineage>
</organism>
<dbReference type="Gene3D" id="3.30.70.100">
    <property type="match status" value="1"/>
</dbReference>
<gene>
    <name evidence="2" type="ORF">ABEG18_17125</name>
</gene>
<dbReference type="InterPro" id="IPR007024">
    <property type="entry name" value="BLUF_domain"/>
</dbReference>
<dbReference type="Pfam" id="PF04940">
    <property type="entry name" value="BLUF"/>
    <property type="match status" value="1"/>
</dbReference>
<dbReference type="EMBL" id="CP157484">
    <property type="protein sequence ID" value="XBO37443.1"/>
    <property type="molecule type" value="Genomic_DNA"/>
</dbReference>
<dbReference type="GO" id="GO:0009882">
    <property type="term" value="F:blue light photoreceptor activity"/>
    <property type="evidence" value="ECO:0007669"/>
    <property type="project" value="InterPro"/>
</dbReference>
<dbReference type="SUPFAM" id="SSF54975">
    <property type="entry name" value="Acylphosphatase/BLUF domain-like"/>
    <property type="match status" value="1"/>
</dbReference>
<sequence>MFRALYVSSHVLPVREDGSAQAFNDISVEAMRNNAIFGVDTFLLCTPHWFCQQIEGPEGAVRRMLHRIAKDPRHFDLRLIEARPAPRLLRDGWRFAMVYKSIENRLAFLERGFSRAIVPYDRSAEDILDLFAAMNGVQPSTVQAEPVLGFAQ</sequence>
<name>A0AAU7JAY0_9HYPH</name>
<dbReference type="PROSITE" id="PS50925">
    <property type="entry name" value="BLUF"/>
    <property type="match status" value="1"/>
</dbReference>
<feature type="domain" description="BLUF" evidence="1">
    <location>
        <begin position="1"/>
        <end position="96"/>
    </location>
</feature>
<dbReference type="GO" id="GO:0071949">
    <property type="term" value="F:FAD binding"/>
    <property type="evidence" value="ECO:0007669"/>
    <property type="project" value="InterPro"/>
</dbReference>
<accession>A0AAU7JAY0</accession>
<protein>
    <submittedName>
        <fullName evidence="2">BLUF domain-containing protein</fullName>
    </submittedName>
</protein>
<evidence type="ECO:0000313" key="2">
    <source>
        <dbReference type="EMBL" id="XBO37443.1"/>
    </source>
</evidence>
<dbReference type="InterPro" id="IPR036046">
    <property type="entry name" value="Acylphosphatase-like_dom_sf"/>
</dbReference>
<proteinExistence type="predicted"/>